<proteinExistence type="predicted"/>
<evidence type="ECO:0000259" key="1">
    <source>
        <dbReference type="Pfam" id="PF22794"/>
    </source>
</evidence>
<dbReference type="InterPro" id="IPR042451">
    <property type="entry name" value="ZPR1_A/B_dom"/>
</dbReference>
<evidence type="ECO:0000313" key="2">
    <source>
        <dbReference type="EMBL" id="CAD8650807.1"/>
    </source>
</evidence>
<dbReference type="Gene3D" id="2.60.120.1040">
    <property type="entry name" value="ZPR1, A/B domain"/>
    <property type="match status" value="1"/>
</dbReference>
<name>A0A7S0QV38_9CHLO</name>
<reference evidence="2" key="1">
    <citation type="submission" date="2021-01" db="EMBL/GenBank/DDBJ databases">
        <authorList>
            <person name="Corre E."/>
            <person name="Pelletier E."/>
            <person name="Niang G."/>
            <person name="Scheremetjew M."/>
            <person name="Finn R."/>
            <person name="Kale V."/>
            <person name="Holt S."/>
            <person name="Cochrane G."/>
            <person name="Meng A."/>
            <person name="Brown T."/>
            <person name="Cohen L."/>
        </authorList>
    </citation>
    <scope>NUCLEOTIDE SEQUENCE</scope>
    <source>
        <strain evidence="2">CCMP722</strain>
    </source>
</reference>
<dbReference type="EMBL" id="HBFA01003381">
    <property type="protein sequence ID" value="CAD8650807.1"/>
    <property type="molecule type" value="Transcribed_RNA"/>
</dbReference>
<gene>
    <name evidence="2" type="ORF">POBO1169_LOCUS1689</name>
</gene>
<feature type="domain" description="ZPR1 jelly-roll" evidence="1">
    <location>
        <begin position="117"/>
        <end position="210"/>
    </location>
</feature>
<dbReference type="InterPro" id="IPR056180">
    <property type="entry name" value="ZPR1_jr_dom"/>
</dbReference>
<dbReference type="Pfam" id="PF22794">
    <property type="entry name" value="jr-ZPR1"/>
    <property type="match status" value="1"/>
</dbReference>
<sequence length="221" mass="24716">MGNPIPENPGALDGFKLDISHQEMDRIIGELEAIYQSQPTAWLPVESIGMMLTHELGYEDLDEFHDALKCTFSQFLESLPHIEIQEVDGKEKFRVKPPPPPEARGGKVSTLRMTSRQDLWRVCLKSPNATASIPEIEFEIGADSKRHIDSVYNHVAGAIFNLSQYVSSHTGMPNEDREKIAATVDQLSQLLDMQQPWTWVISDPDGMSEFKPSAGVEVTPL</sequence>
<organism evidence="2">
    <name type="scientific">Pyramimonas obovata</name>
    <dbReference type="NCBI Taxonomy" id="1411642"/>
    <lineage>
        <taxon>Eukaryota</taxon>
        <taxon>Viridiplantae</taxon>
        <taxon>Chlorophyta</taxon>
        <taxon>Pyramimonadophyceae</taxon>
        <taxon>Pyramimonadales</taxon>
        <taxon>Pyramimonadaceae</taxon>
        <taxon>Pyramimonas</taxon>
        <taxon>Pyramimonas incertae sedis</taxon>
    </lineage>
</organism>
<protein>
    <recommendedName>
        <fullName evidence="1">ZPR1 jelly-roll domain-containing protein</fullName>
    </recommendedName>
</protein>
<accession>A0A7S0QV38</accession>
<dbReference type="AlphaFoldDB" id="A0A7S0QV38"/>